<reference evidence="4" key="1">
    <citation type="submission" date="2021-02" db="EMBL/GenBank/DDBJ databases">
        <authorList>
            <person name="Nowell W R."/>
        </authorList>
    </citation>
    <scope>NUCLEOTIDE SEQUENCE</scope>
    <source>
        <strain evidence="4">Ploen Becks lab</strain>
    </source>
</reference>
<comment type="caution">
    <text evidence="4">The sequence shown here is derived from an EMBL/GenBank/DDBJ whole genome shotgun (WGS) entry which is preliminary data.</text>
</comment>
<dbReference type="InterPro" id="IPR036372">
    <property type="entry name" value="BEACH_dom_sf"/>
</dbReference>
<evidence type="ECO:0000313" key="4">
    <source>
        <dbReference type="EMBL" id="CAF0855447.1"/>
    </source>
</evidence>
<dbReference type="PROSITE" id="PS50082">
    <property type="entry name" value="WD_REPEATS_2"/>
    <property type="match status" value="1"/>
</dbReference>
<dbReference type="SUPFAM" id="SSF81837">
    <property type="entry name" value="BEACH domain"/>
    <property type="match status" value="1"/>
</dbReference>
<dbReference type="InterPro" id="IPR001680">
    <property type="entry name" value="WD40_rpt"/>
</dbReference>
<dbReference type="SMART" id="SM00320">
    <property type="entry name" value="WD40"/>
    <property type="match status" value="5"/>
</dbReference>
<dbReference type="SUPFAM" id="SSF50978">
    <property type="entry name" value="WD40 repeat-like"/>
    <property type="match status" value="1"/>
</dbReference>
<evidence type="ECO:0000313" key="5">
    <source>
        <dbReference type="Proteomes" id="UP000663879"/>
    </source>
</evidence>
<dbReference type="PROSITE" id="PS50294">
    <property type="entry name" value="WD_REPEATS_REGION"/>
    <property type="match status" value="1"/>
</dbReference>
<dbReference type="InterPro" id="IPR015943">
    <property type="entry name" value="WD40/YVTN_repeat-like_dom_sf"/>
</dbReference>
<dbReference type="EMBL" id="CAJNOC010001329">
    <property type="protein sequence ID" value="CAF0855447.1"/>
    <property type="molecule type" value="Genomic_DNA"/>
</dbReference>
<accession>A0A813WHI1</accession>
<keyword evidence="1" id="KW-0853">WD repeat</keyword>
<dbReference type="OrthoDB" id="29306at2759"/>
<dbReference type="PROSITE" id="PS50197">
    <property type="entry name" value="BEACH"/>
    <property type="match status" value="1"/>
</dbReference>
<keyword evidence="5" id="KW-1185">Reference proteome</keyword>
<dbReference type="CDD" id="cd06071">
    <property type="entry name" value="Beach"/>
    <property type="match status" value="1"/>
</dbReference>
<protein>
    <recommendedName>
        <fullName evidence="3">BEACH domain-containing protein</fullName>
    </recommendedName>
</protein>
<name>A0A813WHI1_9BILA</name>
<dbReference type="Pfam" id="PF02138">
    <property type="entry name" value="Beach"/>
    <property type="match status" value="1"/>
</dbReference>
<sequence length="1550" mass="177782">MNELRLSDIYMDQNYWLRIKLPIESMLKTYRTNSKTQLITLVRDSFFLTNQLNELYDSYKHLTHIDLVNLTKNWCFNRISNFEYLLVLNCLAGKKLECPYNHPIFPWITDFTSKTGNLRDLTQSKFRLNKGDAHLDMTYQASSMTGGYHLTEFLSEISYFVYKSRITDKETLCNHVRRTWVPNEYPMSMSRLYLWTPEECIPEFFYDIKIFKSIHEDMPDLKLPDWAQSPEDFIRAHRSLLESEHISKNLHHWIDLVFGYKLSGDAAIEAKNVCLPLIDNHQSFKTHGIVQLFNTPHPVRCVDKVYHGERPPNIKNKYRNSDEGGLKSRVQSVTSMDAESKKNSPIPLPDDYNPLEKLEQIETMLKFVNKSYHCLPDDDLKKETNDITFEDLVNKDLKCLACILCEIIMFNKLKCLPQCNSIESRYAFICKTIIQEPHIITGPFQPFILSVLKPFSDQTNKSSKSPRSTIHMENILKYQSHSVNISKLLNPHLTILPFKLYFENLFKFNEISYKLDYLIAEYKHLDKAYMLKQLNLIITQTGFLNLNRNVEDMAFYTSDETPSLDQSISIDLLHEQKFYLALLYLPKLMFDMSDPKKNFLSQSICVGNESYELILQYLVQLFENANTCVNSFLFLFNKLTKFLSRNEMVKRFLPILVCVLNIVDLNETMGIDVRKDDDKLKFCKLFDYTFLNELRIIYGLDVFLTEIFPFLIEAISGFKDFEFDDPKCDNVSSIAFGSFQRIIPTLGPVLTCKFCCNDLFKMLAICYMNSKCLVLVENSDNPLNSCRALEGDRFAYLILESLKTVAMFYGEQVIVVQYLPYVSNTVSACVNRLSIRLEASLLAGIVLVNFFLSYLDIKLLMDELTYIINQILIPVINLYSNSKMKFPNGYLMRQALAFKTLDILLLLSLRIGPEQTRILMEQVLRAFFSSFSQVRSNIMNPSLFPSRPIRIDNESKSTNTKNSFIKARASIMSFNNQRRQEPFTISTENKELIVSDDLNSFDEYLKFSYDPSTNEIIDSPLKTSKRLALSSAGPKYRTQSFGLLSLNNEEDSDQFSPETQSPRDNSAGLNDEMANTFTCELAHTAYLSISRLTSGNYIDGILKNGDLIHRMCLLDEQANKKLNSIHNQSRKSREEFESRSVTGINITQNSLKSKTSSSSIQTTSYGSSFSEHVGISGNQIQINTDDLSPTRDDSDLSFINSKFTLKFSEKELKEHKSKVDSSRHLSENWLAYWENEIRSNNKGNSFDFKHINLLTLTGHTSSVKCVHSLDNESSFISGSKDKTVKLWSLKTHGGKKNQQNCQWTYNQHKKPITSVLFIESLRVCVSCDGSVHVWNPFAGKKLFQFDNQIVTCMSNLPSPSSSFVVATIDNYVKFIDLRTKSLVYELRTCYAPSGSIKSISASDNLLLVGFSTGLMSLLDMRTGWIQESCKALDNEILQLKFFTSDKFICSYNDGSIAISSIKDKVQVQNIIKVYNEPVPFMSVNQNQLITATGSNKIGIHSNIEKASQMTVSINKLQPDLFKGVITSQTYLPLNRLLLLGSDSGDIKLIC</sequence>
<evidence type="ECO:0000256" key="2">
    <source>
        <dbReference type="SAM" id="MobiDB-lite"/>
    </source>
</evidence>
<gene>
    <name evidence="4" type="ORF">OXX778_LOCUS9171</name>
</gene>
<evidence type="ECO:0000256" key="1">
    <source>
        <dbReference type="PROSITE-ProRule" id="PRU00221"/>
    </source>
</evidence>
<dbReference type="Gene3D" id="1.10.1540.10">
    <property type="entry name" value="BEACH domain"/>
    <property type="match status" value="1"/>
</dbReference>
<feature type="repeat" description="WD" evidence="1">
    <location>
        <begin position="1256"/>
        <end position="1291"/>
    </location>
</feature>
<feature type="region of interest" description="Disordered" evidence="2">
    <location>
        <begin position="1049"/>
        <end position="1070"/>
    </location>
</feature>
<evidence type="ECO:0000259" key="3">
    <source>
        <dbReference type="PROSITE" id="PS50197"/>
    </source>
</evidence>
<dbReference type="Gene3D" id="2.130.10.10">
    <property type="entry name" value="YVTN repeat-like/Quinoprotein amine dehydrogenase"/>
    <property type="match status" value="1"/>
</dbReference>
<dbReference type="PANTHER" id="PTHR46866:SF1">
    <property type="entry name" value="GH12955P"/>
    <property type="match status" value="1"/>
</dbReference>
<dbReference type="SMART" id="SM01026">
    <property type="entry name" value="Beach"/>
    <property type="match status" value="1"/>
</dbReference>
<dbReference type="Proteomes" id="UP000663879">
    <property type="component" value="Unassembled WGS sequence"/>
</dbReference>
<dbReference type="PANTHER" id="PTHR46866">
    <property type="entry name" value="GH12955P"/>
    <property type="match status" value="1"/>
</dbReference>
<feature type="compositionally biased region" description="Polar residues" evidence="2">
    <location>
        <begin position="1054"/>
        <end position="1070"/>
    </location>
</feature>
<dbReference type="InterPro" id="IPR000409">
    <property type="entry name" value="BEACH_dom"/>
</dbReference>
<organism evidence="4 5">
    <name type="scientific">Brachionus calyciflorus</name>
    <dbReference type="NCBI Taxonomy" id="104777"/>
    <lineage>
        <taxon>Eukaryota</taxon>
        <taxon>Metazoa</taxon>
        <taxon>Spiralia</taxon>
        <taxon>Gnathifera</taxon>
        <taxon>Rotifera</taxon>
        <taxon>Eurotatoria</taxon>
        <taxon>Monogononta</taxon>
        <taxon>Pseudotrocha</taxon>
        <taxon>Ploima</taxon>
        <taxon>Brachionidae</taxon>
        <taxon>Brachionus</taxon>
    </lineage>
</organism>
<dbReference type="Pfam" id="PF00400">
    <property type="entry name" value="WD40"/>
    <property type="match status" value="2"/>
</dbReference>
<dbReference type="InterPro" id="IPR036322">
    <property type="entry name" value="WD40_repeat_dom_sf"/>
</dbReference>
<proteinExistence type="predicted"/>
<feature type="domain" description="BEACH" evidence="3">
    <location>
        <begin position="59"/>
        <end position="323"/>
    </location>
</feature>